<evidence type="ECO:0000313" key="1">
    <source>
        <dbReference type="EMBL" id="OZC12013.1"/>
    </source>
</evidence>
<protein>
    <submittedName>
        <fullName evidence="1">Uncharacterized protein</fullName>
    </submittedName>
</protein>
<dbReference type="AlphaFoldDB" id="A0A238C3H4"/>
<accession>A0A238C3H4</accession>
<keyword evidence="2" id="KW-1185">Reference proteome</keyword>
<evidence type="ECO:0000313" key="2">
    <source>
        <dbReference type="Proteomes" id="UP000242913"/>
    </source>
</evidence>
<dbReference type="EMBL" id="KZ269979">
    <property type="protein sequence ID" value="OZC12013.1"/>
    <property type="molecule type" value="Genomic_DNA"/>
</dbReference>
<proteinExistence type="predicted"/>
<organism evidence="1 2">
    <name type="scientific">Onchocerca flexuosa</name>
    <dbReference type="NCBI Taxonomy" id="387005"/>
    <lineage>
        <taxon>Eukaryota</taxon>
        <taxon>Metazoa</taxon>
        <taxon>Ecdysozoa</taxon>
        <taxon>Nematoda</taxon>
        <taxon>Chromadorea</taxon>
        <taxon>Rhabditida</taxon>
        <taxon>Spirurina</taxon>
        <taxon>Spiruromorpha</taxon>
        <taxon>Filarioidea</taxon>
        <taxon>Onchocercidae</taxon>
        <taxon>Onchocerca</taxon>
    </lineage>
</organism>
<dbReference type="PROSITE" id="PS51257">
    <property type="entry name" value="PROKAR_LIPOPROTEIN"/>
    <property type="match status" value="1"/>
</dbReference>
<gene>
    <name evidence="1" type="ORF">X798_01194</name>
</gene>
<sequence>MKAGFLTVGLYIAYLAVSAIPLVMAGCAISRYKIDGTIFRSFFDTAEQQDSSHFNFRFMPMKLADIVTARQK</sequence>
<dbReference type="Proteomes" id="UP000242913">
    <property type="component" value="Unassembled WGS sequence"/>
</dbReference>
<name>A0A238C3H4_9BILA</name>
<reference evidence="1 2" key="1">
    <citation type="submission" date="2015-12" db="EMBL/GenBank/DDBJ databases">
        <title>Draft genome of the nematode, Onchocerca flexuosa.</title>
        <authorList>
            <person name="Mitreva M."/>
        </authorList>
    </citation>
    <scope>NUCLEOTIDE SEQUENCE [LARGE SCALE GENOMIC DNA]</scope>
    <source>
        <strain evidence="1">Red Deer</strain>
    </source>
</reference>